<dbReference type="EMBL" id="DQWE01000083">
    <property type="protein sequence ID" value="HDI82525.1"/>
    <property type="molecule type" value="Genomic_DNA"/>
</dbReference>
<comment type="caution">
    <text evidence="3">The sequence shown here is derived from an EMBL/GenBank/DDBJ whole genome shotgun (WGS) entry which is preliminary data.</text>
</comment>
<gene>
    <name evidence="3" type="ORF">ENF18_01880</name>
</gene>
<dbReference type="PANTHER" id="PTHR30388:SF6">
    <property type="entry name" value="XANTHINE DEHYDROGENASE SUBUNIT A-RELATED"/>
    <property type="match status" value="1"/>
</dbReference>
<dbReference type="Pfam" id="PF02625">
    <property type="entry name" value="XdhC_CoxI"/>
    <property type="match status" value="1"/>
</dbReference>
<dbReference type="Gene3D" id="3.40.50.720">
    <property type="entry name" value="NAD(P)-binding Rossmann-like Domain"/>
    <property type="match status" value="1"/>
</dbReference>
<accession>A0A7C0ZHI2</accession>
<feature type="domain" description="XdhC Rossmann" evidence="2">
    <location>
        <begin position="105"/>
        <end position="240"/>
    </location>
</feature>
<dbReference type="SUPFAM" id="SSF51735">
    <property type="entry name" value="NAD(P)-binding Rossmann-fold domains"/>
    <property type="match status" value="1"/>
</dbReference>
<dbReference type="Proteomes" id="UP000885847">
    <property type="component" value="Unassembled WGS sequence"/>
</dbReference>
<organism evidence="3">
    <name type="scientific">candidate division WOR-3 bacterium</name>
    <dbReference type="NCBI Taxonomy" id="2052148"/>
    <lineage>
        <taxon>Bacteria</taxon>
        <taxon>Bacteria division WOR-3</taxon>
    </lineage>
</organism>
<evidence type="ECO:0000259" key="2">
    <source>
        <dbReference type="Pfam" id="PF13478"/>
    </source>
</evidence>
<sequence>MDDIIERMFTLSSKGEPFVLITVVKTEGSSPSTPGQMMILDMNGTTYGSVGGGTLEMIALEKANKLLEKKGTLLEEYRLDEKSTDMVCGGKTTLFYQYIGPRNRLYIFGGGHIGKEIASIMRGTGFSVVIVDPREVEIDGAIHIKEEYNDFLKKHSIEDGAFIVVCTPQHTWDYQVLKNLDGTNPGYIGLVASKRKFKTIFDKLKKETRNFPFDVLHSPAGLNIGGRLPKEIAISISAEIQKVRYGL</sequence>
<dbReference type="InterPro" id="IPR052698">
    <property type="entry name" value="MoCofactor_Util/Proc"/>
</dbReference>
<evidence type="ECO:0000259" key="1">
    <source>
        <dbReference type="Pfam" id="PF02625"/>
    </source>
</evidence>
<reference evidence="3" key="1">
    <citation type="journal article" date="2020" name="mSystems">
        <title>Genome- and Community-Level Interaction Insights into Carbon Utilization and Element Cycling Functions of Hydrothermarchaeota in Hydrothermal Sediment.</title>
        <authorList>
            <person name="Zhou Z."/>
            <person name="Liu Y."/>
            <person name="Xu W."/>
            <person name="Pan J."/>
            <person name="Luo Z.H."/>
            <person name="Li M."/>
        </authorList>
    </citation>
    <scope>NUCLEOTIDE SEQUENCE [LARGE SCALE GENOMIC DNA]</scope>
    <source>
        <strain evidence="3">HyVt-102</strain>
    </source>
</reference>
<dbReference type="InterPro" id="IPR027051">
    <property type="entry name" value="XdhC_Rossmann_dom"/>
</dbReference>
<protein>
    <submittedName>
        <fullName evidence="3">XdhC family protein</fullName>
    </submittedName>
</protein>
<feature type="domain" description="XdhC- CoxI" evidence="1">
    <location>
        <begin position="13"/>
        <end position="77"/>
    </location>
</feature>
<evidence type="ECO:0000313" key="3">
    <source>
        <dbReference type="EMBL" id="HDI82525.1"/>
    </source>
</evidence>
<dbReference type="AlphaFoldDB" id="A0A7C0ZHI2"/>
<dbReference type="InterPro" id="IPR036291">
    <property type="entry name" value="NAD(P)-bd_dom_sf"/>
</dbReference>
<name>A0A7C0ZHI2_UNCW3</name>
<proteinExistence type="predicted"/>
<dbReference type="PANTHER" id="PTHR30388">
    <property type="entry name" value="ALDEHYDE OXIDOREDUCTASE MOLYBDENUM COFACTOR ASSEMBLY PROTEIN"/>
    <property type="match status" value="1"/>
</dbReference>
<dbReference type="InterPro" id="IPR003777">
    <property type="entry name" value="XdhC_CoxI"/>
</dbReference>
<dbReference type="Pfam" id="PF13478">
    <property type="entry name" value="XdhC_C"/>
    <property type="match status" value="1"/>
</dbReference>